<dbReference type="Pfam" id="PF12840">
    <property type="entry name" value="HTH_20"/>
    <property type="match status" value="1"/>
</dbReference>
<evidence type="ECO:0000313" key="2">
    <source>
        <dbReference type="Proteomes" id="UP000660668"/>
    </source>
</evidence>
<name>A0A930VMA8_9ACTN</name>
<dbReference type="InterPro" id="IPR036390">
    <property type="entry name" value="WH_DNA-bd_sf"/>
</dbReference>
<dbReference type="AlphaFoldDB" id="A0A930VMA8"/>
<gene>
    <name evidence="1" type="ORF">ISU10_06225</name>
</gene>
<reference evidence="1" key="1">
    <citation type="submission" date="2020-11" db="EMBL/GenBank/DDBJ databases">
        <title>Nocardioides cynanchi sp. nov., isolated from soil of rhizosphere of Cynanchum wilfordii.</title>
        <authorList>
            <person name="Lee J.-S."/>
            <person name="Suh M.K."/>
            <person name="Kim J.-S."/>
        </authorList>
    </citation>
    <scope>NUCLEOTIDE SEQUENCE</scope>
    <source>
        <strain evidence="1">KCTC 19276</strain>
    </source>
</reference>
<proteinExistence type="predicted"/>
<protein>
    <submittedName>
        <fullName evidence="1">Helix-turn-helix domain-containing protein</fullName>
    </submittedName>
</protein>
<dbReference type="EMBL" id="JADKPO010000006">
    <property type="protein sequence ID" value="MBF4767360.1"/>
    <property type="molecule type" value="Genomic_DNA"/>
</dbReference>
<dbReference type="InterPro" id="IPR036388">
    <property type="entry name" value="WH-like_DNA-bd_sf"/>
</dbReference>
<keyword evidence="2" id="KW-1185">Reference proteome</keyword>
<dbReference type="Gene3D" id="1.10.10.10">
    <property type="entry name" value="Winged helix-like DNA-binding domain superfamily/Winged helix DNA-binding domain"/>
    <property type="match status" value="1"/>
</dbReference>
<dbReference type="Proteomes" id="UP000660668">
    <property type="component" value="Unassembled WGS sequence"/>
</dbReference>
<accession>A0A930VMA8</accession>
<dbReference type="RefSeq" id="WP_194695510.1">
    <property type="nucleotide sequence ID" value="NZ_JADKPO010000006.1"/>
</dbReference>
<dbReference type="SUPFAM" id="SSF46785">
    <property type="entry name" value="Winged helix' DNA-binding domain"/>
    <property type="match status" value="1"/>
</dbReference>
<sequence>MTSDPKPDRDLHGLATLAEPLRRRLYDVVARADDAVSREQAAQQVGVPGHSAKFHLDKLVDEGLLEVEYRRLTGRTGPGSGRPAKLYRRADRELSASVPSRQYDLLSRILANAIASATSSGAPAAQVAAEVAREEGARFGEAYRSRSRSQLQRLADALSAGGYEPRLDGRALQLRNCPFHRVAQEQTALVCGLNLEYVSGVCDGLGCDRVEAELDPAPDRCCVRARQD</sequence>
<comment type="caution">
    <text evidence="1">The sequence shown here is derived from an EMBL/GenBank/DDBJ whole genome shotgun (WGS) entry which is preliminary data.</text>
</comment>
<evidence type="ECO:0000313" key="1">
    <source>
        <dbReference type="EMBL" id="MBF4767360.1"/>
    </source>
</evidence>
<organism evidence="1 2">
    <name type="scientific">Nocardioides agariphilus</name>
    <dbReference type="NCBI Taxonomy" id="433664"/>
    <lineage>
        <taxon>Bacteria</taxon>
        <taxon>Bacillati</taxon>
        <taxon>Actinomycetota</taxon>
        <taxon>Actinomycetes</taxon>
        <taxon>Propionibacteriales</taxon>
        <taxon>Nocardioidaceae</taxon>
        <taxon>Nocardioides</taxon>
    </lineage>
</organism>